<dbReference type="VEuPathDB" id="FungiDB:CC1G_11542"/>
<sequence>MRPSPALALALIRAASLFPLFTFAAFVARQDTSNESIISLSAASTTPALASASSTIRLIPASLSDSVRPTRSTITLTPTTYTITRSHPAPSSAVAQGENHTSRRGVIAGGILGALAVIAAVIITLLYLKRRGSSSPSAAHRNSGRWKLNSEGWRNFDNKPTLPDTPRASTLASPTSLNKPPAASFAGDRHLGSPTRERYHQDYDDITMVPLHSPHSTRPLVQSEDPFADPDPLQRR</sequence>
<dbReference type="Proteomes" id="UP000001861">
    <property type="component" value="Unassembled WGS sequence"/>
</dbReference>
<evidence type="ECO:0008006" key="6">
    <source>
        <dbReference type="Google" id="ProtNLM"/>
    </source>
</evidence>
<evidence type="ECO:0000256" key="3">
    <source>
        <dbReference type="SAM" id="SignalP"/>
    </source>
</evidence>
<name>A8N6S8_COPC7</name>
<reference evidence="4 5" key="1">
    <citation type="journal article" date="2010" name="Proc. Natl. Acad. Sci. U.S.A.">
        <title>Insights into evolution of multicellular fungi from the assembled chromosomes of the mushroom Coprinopsis cinerea (Coprinus cinereus).</title>
        <authorList>
            <person name="Stajich J.E."/>
            <person name="Wilke S.K."/>
            <person name="Ahren D."/>
            <person name="Au C.H."/>
            <person name="Birren B.W."/>
            <person name="Borodovsky M."/>
            <person name="Burns C."/>
            <person name="Canback B."/>
            <person name="Casselton L.A."/>
            <person name="Cheng C.K."/>
            <person name="Deng J."/>
            <person name="Dietrich F.S."/>
            <person name="Fargo D.C."/>
            <person name="Farman M.L."/>
            <person name="Gathman A.C."/>
            <person name="Goldberg J."/>
            <person name="Guigo R."/>
            <person name="Hoegger P.J."/>
            <person name="Hooker J.B."/>
            <person name="Huggins A."/>
            <person name="James T.Y."/>
            <person name="Kamada T."/>
            <person name="Kilaru S."/>
            <person name="Kodira C."/>
            <person name="Kues U."/>
            <person name="Kupfer D."/>
            <person name="Kwan H.S."/>
            <person name="Lomsadze A."/>
            <person name="Li W."/>
            <person name="Lilly W.W."/>
            <person name="Ma L.J."/>
            <person name="Mackey A.J."/>
            <person name="Manning G."/>
            <person name="Martin F."/>
            <person name="Muraguchi H."/>
            <person name="Natvig D.O."/>
            <person name="Palmerini H."/>
            <person name="Ramesh M.A."/>
            <person name="Rehmeyer C.J."/>
            <person name="Roe B.A."/>
            <person name="Shenoy N."/>
            <person name="Stanke M."/>
            <person name="Ter-Hovhannisyan V."/>
            <person name="Tunlid A."/>
            <person name="Velagapudi R."/>
            <person name="Vision T.J."/>
            <person name="Zeng Q."/>
            <person name="Zolan M.E."/>
            <person name="Pukkila P.J."/>
        </authorList>
    </citation>
    <scope>NUCLEOTIDE SEQUENCE [LARGE SCALE GENOMIC DNA]</scope>
    <source>
        <strain evidence="5">Okayama-7 / 130 / ATCC MYA-4618 / FGSC 9003</strain>
    </source>
</reference>
<feature type="region of interest" description="Disordered" evidence="1">
    <location>
        <begin position="133"/>
        <end position="236"/>
    </location>
</feature>
<feature type="compositionally biased region" description="Polar residues" evidence="1">
    <location>
        <begin position="167"/>
        <end position="178"/>
    </location>
</feature>
<comment type="caution">
    <text evidence="4">The sequence shown here is derived from an EMBL/GenBank/DDBJ whole genome shotgun (WGS) entry which is preliminary data.</text>
</comment>
<accession>A8N6S8</accession>
<feature type="transmembrane region" description="Helical" evidence="2">
    <location>
        <begin position="106"/>
        <end position="128"/>
    </location>
</feature>
<evidence type="ECO:0000256" key="2">
    <source>
        <dbReference type="SAM" id="Phobius"/>
    </source>
</evidence>
<dbReference type="RefSeq" id="XP_001830534.1">
    <property type="nucleotide sequence ID" value="XM_001830482.2"/>
</dbReference>
<dbReference type="GeneID" id="6006976"/>
<keyword evidence="2" id="KW-0812">Transmembrane</keyword>
<keyword evidence="2" id="KW-1133">Transmembrane helix</keyword>
<evidence type="ECO:0000256" key="1">
    <source>
        <dbReference type="SAM" id="MobiDB-lite"/>
    </source>
</evidence>
<keyword evidence="2" id="KW-0472">Membrane</keyword>
<dbReference type="KEGG" id="cci:CC1G_11542"/>
<dbReference type="InParanoid" id="A8N6S8"/>
<gene>
    <name evidence="4" type="ORF">CC1G_11542</name>
</gene>
<feature type="chain" id="PRO_5002726249" description="Mid2 domain-containing protein" evidence="3">
    <location>
        <begin position="25"/>
        <end position="236"/>
    </location>
</feature>
<dbReference type="EMBL" id="AACS02000003">
    <property type="protein sequence ID" value="EAU91284.1"/>
    <property type="molecule type" value="Genomic_DNA"/>
</dbReference>
<evidence type="ECO:0000313" key="5">
    <source>
        <dbReference type="Proteomes" id="UP000001861"/>
    </source>
</evidence>
<proteinExistence type="predicted"/>
<keyword evidence="5" id="KW-1185">Reference proteome</keyword>
<feature type="compositionally biased region" description="Basic and acidic residues" evidence="1">
    <location>
        <begin position="187"/>
        <end position="203"/>
    </location>
</feature>
<protein>
    <recommendedName>
        <fullName evidence="6">Mid2 domain-containing protein</fullName>
    </recommendedName>
</protein>
<organism evidence="4 5">
    <name type="scientific">Coprinopsis cinerea (strain Okayama-7 / 130 / ATCC MYA-4618 / FGSC 9003)</name>
    <name type="common">Inky cap fungus</name>
    <name type="synonym">Hormographiella aspergillata</name>
    <dbReference type="NCBI Taxonomy" id="240176"/>
    <lineage>
        <taxon>Eukaryota</taxon>
        <taxon>Fungi</taxon>
        <taxon>Dikarya</taxon>
        <taxon>Basidiomycota</taxon>
        <taxon>Agaricomycotina</taxon>
        <taxon>Agaricomycetes</taxon>
        <taxon>Agaricomycetidae</taxon>
        <taxon>Agaricales</taxon>
        <taxon>Agaricineae</taxon>
        <taxon>Psathyrellaceae</taxon>
        <taxon>Coprinopsis</taxon>
    </lineage>
</organism>
<evidence type="ECO:0000313" key="4">
    <source>
        <dbReference type="EMBL" id="EAU91284.1"/>
    </source>
</evidence>
<feature type="signal peptide" evidence="3">
    <location>
        <begin position="1"/>
        <end position="24"/>
    </location>
</feature>
<keyword evidence="3" id="KW-0732">Signal</keyword>
<dbReference type="AlphaFoldDB" id="A8N6S8"/>